<feature type="compositionally biased region" description="Low complexity" evidence="1">
    <location>
        <begin position="112"/>
        <end position="138"/>
    </location>
</feature>
<feature type="chain" id="PRO_5026653922" evidence="2">
    <location>
        <begin position="27"/>
        <end position="254"/>
    </location>
</feature>
<dbReference type="Proteomes" id="UP000465035">
    <property type="component" value="Chromosome"/>
</dbReference>
<dbReference type="EMBL" id="CP047121">
    <property type="protein sequence ID" value="QHB53047.1"/>
    <property type="molecule type" value="Genomic_DNA"/>
</dbReference>
<feature type="domain" description="Bacterial Ig" evidence="3">
    <location>
        <begin position="32"/>
        <end position="94"/>
    </location>
</feature>
<evidence type="ECO:0000259" key="3">
    <source>
        <dbReference type="Pfam" id="PF17936"/>
    </source>
</evidence>
<evidence type="ECO:0000313" key="4">
    <source>
        <dbReference type="EMBL" id="QHB53047.1"/>
    </source>
</evidence>
<dbReference type="RefSeq" id="WP_003553150.1">
    <property type="nucleotide sequence ID" value="NZ_CABKOL010000104.1"/>
</dbReference>
<proteinExistence type="predicted"/>
<accession>A0A6P1E6V7</accession>
<dbReference type="AlphaFoldDB" id="A0A6P1E6V7"/>
<evidence type="ECO:0000256" key="2">
    <source>
        <dbReference type="SAM" id="SignalP"/>
    </source>
</evidence>
<organism evidence="4 5">
    <name type="scientific">Lentilactobacillus hilgardii</name>
    <name type="common">Lactobacillus hilgardii</name>
    <dbReference type="NCBI Taxonomy" id="1588"/>
    <lineage>
        <taxon>Bacteria</taxon>
        <taxon>Bacillati</taxon>
        <taxon>Bacillota</taxon>
        <taxon>Bacilli</taxon>
        <taxon>Lactobacillales</taxon>
        <taxon>Lactobacillaceae</taxon>
        <taxon>Lentilactobacillus</taxon>
    </lineage>
</organism>
<keyword evidence="2" id="KW-0732">Signal</keyword>
<name>A0A6P1E6V7_LENHI</name>
<dbReference type="Pfam" id="PF17936">
    <property type="entry name" value="Big_6"/>
    <property type="match status" value="1"/>
</dbReference>
<dbReference type="InterPro" id="IPR041498">
    <property type="entry name" value="Big_6"/>
</dbReference>
<feature type="signal peptide" evidence="2">
    <location>
        <begin position="1"/>
        <end position="26"/>
    </location>
</feature>
<dbReference type="GeneID" id="69059298"/>
<reference evidence="4 5" key="1">
    <citation type="submission" date="2019-12" db="EMBL/GenBank/DDBJ databases">
        <title>Lactobacillus hilgardii FLUB.</title>
        <authorList>
            <person name="Gustaw K."/>
        </authorList>
    </citation>
    <scope>NUCLEOTIDE SEQUENCE [LARGE SCALE GENOMIC DNA]</scope>
    <source>
        <strain evidence="4 5">FLUB</strain>
    </source>
</reference>
<gene>
    <name evidence="4" type="ORF">GQR93_13025</name>
</gene>
<feature type="region of interest" description="Disordered" evidence="1">
    <location>
        <begin position="112"/>
        <end position="139"/>
    </location>
</feature>
<evidence type="ECO:0000313" key="5">
    <source>
        <dbReference type="Proteomes" id="UP000465035"/>
    </source>
</evidence>
<evidence type="ECO:0000256" key="1">
    <source>
        <dbReference type="SAM" id="MobiDB-lite"/>
    </source>
</evidence>
<dbReference type="SMR" id="A0A6P1E6V7"/>
<protein>
    <submittedName>
        <fullName evidence="4">Peptidase</fullName>
    </submittedName>
</protein>
<sequence length="254" mass="28108">MKKIKFIAFIAVLASFFLGVSLKASASSPSLSVNNVYTTSSSVTGTATKGVSIIVRNSNKNTIATSTADNQTGKFSADLHTNLKANQKLYVYARKSSTSYFYRIVTVKTPQTTTTTTSSSNTSSSSSSKATASTSASSKLTINEPTGKWYSGNNNGYRVVTTFNQSTGLNQALYKNGKFQKKLINYANYKVTTYSKSFWKITYRERGSKTTQTFYLRFTDNTHFIIVNKANKGLKVKYGNAPYHYYKFVLVNNK</sequence>